<name>A0A9P6QW23_9FUNG</name>
<keyword evidence="3" id="KW-1185">Reference proteome</keyword>
<accession>A0A9P6QW23</accession>
<dbReference type="Proteomes" id="UP000823405">
    <property type="component" value="Unassembled WGS sequence"/>
</dbReference>
<dbReference type="OrthoDB" id="2437556at2759"/>
<feature type="transmembrane region" description="Helical" evidence="1">
    <location>
        <begin position="404"/>
        <end position="424"/>
    </location>
</feature>
<comment type="caution">
    <text evidence="2">The sequence shown here is derived from an EMBL/GenBank/DDBJ whole genome shotgun (WGS) entry which is preliminary data.</text>
</comment>
<dbReference type="EMBL" id="JAAAIN010001731">
    <property type="protein sequence ID" value="KAG0300591.1"/>
    <property type="molecule type" value="Genomic_DNA"/>
</dbReference>
<evidence type="ECO:0000256" key="1">
    <source>
        <dbReference type="SAM" id="Phobius"/>
    </source>
</evidence>
<evidence type="ECO:0008006" key="4">
    <source>
        <dbReference type="Google" id="ProtNLM"/>
    </source>
</evidence>
<feature type="transmembrane region" description="Helical" evidence="1">
    <location>
        <begin position="370"/>
        <end position="392"/>
    </location>
</feature>
<keyword evidence="1" id="KW-0812">Transmembrane</keyword>
<gene>
    <name evidence="2" type="ORF">BGZ97_003152</name>
</gene>
<feature type="transmembrane region" description="Helical" evidence="1">
    <location>
        <begin position="20"/>
        <end position="40"/>
    </location>
</feature>
<reference evidence="2" key="1">
    <citation type="journal article" date="2020" name="Fungal Divers.">
        <title>Resolving the Mortierellaceae phylogeny through synthesis of multi-gene phylogenetics and phylogenomics.</title>
        <authorList>
            <person name="Vandepol N."/>
            <person name="Liber J."/>
            <person name="Desiro A."/>
            <person name="Na H."/>
            <person name="Kennedy M."/>
            <person name="Barry K."/>
            <person name="Grigoriev I.V."/>
            <person name="Miller A.N."/>
            <person name="O'Donnell K."/>
            <person name="Stajich J.E."/>
            <person name="Bonito G."/>
        </authorList>
    </citation>
    <scope>NUCLEOTIDE SEQUENCE</scope>
    <source>
        <strain evidence="2">NVP60</strain>
    </source>
</reference>
<dbReference type="AlphaFoldDB" id="A0A9P6QW23"/>
<keyword evidence="1" id="KW-0472">Membrane</keyword>
<evidence type="ECO:0000313" key="2">
    <source>
        <dbReference type="EMBL" id="KAG0300591.1"/>
    </source>
</evidence>
<keyword evidence="1" id="KW-1133">Transmembrane helix</keyword>
<evidence type="ECO:0000313" key="3">
    <source>
        <dbReference type="Proteomes" id="UP000823405"/>
    </source>
</evidence>
<sequence length="495" mass="53635">MFRSSVGSYTVPRKVRYTMAGVLAATLVANLSSIIMSQFIHQSQRLGTPYLAAALSDHYIPRSLSYVLVEWTAYARGNVSDVLLSLVNSPSNIPNMKDNSIYNIHRSEYDPGCKYMDIVYNKTIVSHPLNSCMQLEVIPGSVAINEDDQWNTQHLNKGNGRGSISMDVKAGPLYAELSLTLFLKYGNITCGLVDMVGNMVYYASNGTTSAPTTLATKCWTAAGEMVVLSMTTVRFSSGADSVYRVATSLIGETALFRETGQAMLNATHATNITTVGFIEYMVDGPSVEIAGCVRGVAPVTSMPIAICSYSTASVIVATSHQFNSTDSSSLGEILGKSDFTTIATIKHLPTNHTLLPFDLRNASSLVADTLASFGFSLIVDWIGGQVLITYDVSNIRKGYDVPNTLIAVAGAILGICLAVSIWSFTFKPIYTESLYNIVTNRFVFHREKPQAMLITCNLDNDMELDGGKITYQKELSAITTTTPLMENSATSSVTL</sequence>
<protein>
    <recommendedName>
        <fullName evidence="4">Transmembrane protein</fullName>
    </recommendedName>
</protein>
<organism evidence="2 3">
    <name type="scientific">Linnemannia gamsii</name>
    <dbReference type="NCBI Taxonomy" id="64522"/>
    <lineage>
        <taxon>Eukaryota</taxon>
        <taxon>Fungi</taxon>
        <taxon>Fungi incertae sedis</taxon>
        <taxon>Mucoromycota</taxon>
        <taxon>Mortierellomycotina</taxon>
        <taxon>Mortierellomycetes</taxon>
        <taxon>Mortierellales</taxon>
        <taxon>Mortierellaceae</taxon>
        <taxon>Linnemannia</taxon>
    </lineage>
</organism>
<proteinExistence type="predicted"/>